<dbReference type="InParanoid" id="A0A078A818"/>
<accession>A0A078A818</accession>
<evidence type="ECO:0000313" key="2">
    <source>
        <dbReference type="EMBL" id="CDW76916.1"/>
    </source>
</evidence>
<organism evidence="2 3">
    <name type="scientific">Stylonychia lemnae</name>
    <name type="common">Ciliate</name>
    <dbReference type="NCBI Taxonomy" id="5949"/>
    <lineage>
        <taxon>Eukaryota</taxon>
        <taxon>Sar</taxon>
        <taxon>Alveolata</taxon>
        <taxon>Ciliophora</taxon>
        <taxon>Intramacronucleata</taxon>
        <taxon>Spirotrichea</taxon>
        <taxon>Stichotrichia</taxon>
        <taxon>Sporadotrichida</taxon>
        <taxon>Oxytrichidae</taxon>
        <taxon>Stylonychinae</taxon>
        <taxon>Stylonychia</taxon>
    </lineage>
</organism>
<feature type="region of interest" description="Disordered" evidence="1">
    <location>
        <begin position="1"/>
        <end position="37"/>
    </location>
</feature>
<keyword evidence="3" id="KW-1185">Reference proteome</keyword>
<protein>
    <submittedName>
        <fullName evidence="2">Uncharacterized protein</fullName>
    </submittedName>
</protein>
<gene>
    <name evidence="2" type="primary">Contig8640.g9217</name>
    <name evidence="2" type="ORF">STYLEM_5881</name>
</gene>
<dbReference type="EMBL" id="CCKQ01005665">
    <property type="protein sequence ID" value="CDW76916.1"/>
    <property type="molecule type" value="Genomic_DNA"/>
</dbReference>
<name>A0A078A818_STYLE</name>
<evidence type="ECO:0000256" key="1">
    <source>
        <dbReference type="SAM" id="MobiDB-lite"/>
    </source>
</evidence>
<dbReference type="AlphaFoldDB" id="A0A078A818"/>
<proteinExistence type="predicted"/>
<sequence length="436" mass="51546">MDNNFMNRNIFNKNQSQVEEDKQEYEIDSDGSSGSERQYYERGEDYSFQVQSTGVSQREQFSLNRVIKVRNNTIDFGQGKNLVKNKNVLINDLKNHKKQLIISSYQINTPSRRFQQEKQDMILLDLKGQSQQQYAKDIIKTMGKIRLHTKQSMSQQNEDLQDDIDLGLLNSSENQYHQSQNSIMLSSMHQKLSERDSEYKLQQALNLVQDLFNDQDFKKLLLYYPKLRQEKLAIFYLRNKYDFKMTQRDIYRKMGMKPTRPKQDTKDRVSENEILKSTFNCEELKLQDHEYEQLRQEYSIGNQSPEQQYFEPDTPQLELSLQETFNINKNKNTLKKVDDSHQMQRISEGNAEYIYSDDYVKKDFKCDYPTQGPVYKYGEQKTLDKFNKTAVTKSRAASCFAFKCGSNSNQKVERKRQASTQIELPHQKASLLKRFL</sequence>
<reference evidence="2 3" key="1">
    <citation type="submission" date="2014-06" db="EMBL/GenBank/DDBJ databases">
        <authorList>
            <person name="Swart Estienne"/>
        </authorList>
    </citation>
    <scope>NUCLEOTIDE SEQUENCE [LARGE SCALE GENOMIC DNA]</scope>
    <source>
        <strain evidence="2 3">130c</strain>
    </source>
</reference>
<feature type="compositionally biased region" description="Low complexity" evidence="1">
    <location>
        <begin position="1"/>
        <end position="14"/>
    </location>
</feature>
<evidence type="ECO:0000313" key="3">
    <source>
        <dbReference type="Proteomes" id="UP000039865"/>
    </source>
</evidence>
<dbReference type="Proteomes" id="UP000039865">
    <property type="component" value="Unassembled WGS sequence"/>
</dbReference>